<feature type="compositionally biased region" description="Pro residues" evidence="1">
    <location>
        <begin position="141"/>
        <end position="150"/>
    </location>
</feature>
<dbReference type="Gramene" id="Psat6g010520.1">
    <property type="protein sequence ID" value="Psat6g010520.1.cds"/>
    <property type="gene ID" value="Psat6g010520"/>
</dbReference>
<name>A0A9D4VZ37_PEA</name>
<comment type="caution">
    <text evidence="3">The sequence shown here is derived from an EMBL/GenBank/DDBJ whole genome shotgun (WGS) entry which is preliminary data.</text>
</comment>
<proteinExistence type="predicted"/>
<keyword evidence="2" id="KW-0732">Signal</keyword>
<dbReference type="Gramene" id="Psat06G0024100-T1">
    <property type="protein sequence ID" value="KAI5393014.1"/>
    <property type="gene ID" value="KIW84_060241"/>
</dbReference>
<evidence type="ECO:0000313" key="3">
    <source>
        <dbReference type="EMBL" id="KAI5393014.1"/>
    </source>
</evidence>
<feature type="signal peptide" evidence="2">
    <location>
        <begin position="1"/>
        <end position="27"/>
    </location>
</feature>
<evidence type="ECO:0000256" key="1">
    <source>
        <dbReference type="SAM" id="MobiDB-lite"/>
    </source>
</evidence>
<evidence type="ECO:0000256" key="2">
    <source>
        <dbReference type="SAM" id="SignalP"/>
    </source>
</evidence>
<evidence type="ECO:0000313" key="4">
    <source>
        <dbReference type="Proteomes" id="UP001058974"/>
    </source>
</evidence>
<protein>
    <submittedName>
        <fullName evidence="3">Uncharacterized protein</fullName>
    </submittedName>
</protein>
<accession>A0A9D4VZ37</accession>
<reference evidence="3 4" key="1">
    <citation type="journal article" date="2022" name="Nat. Genet.">
        <title>Improved pea reference genome and pan-genome highlight genomic features and evolutionary characteristics.</title>
        <authorList>
            <person name="Yang T."/>
            <person name="Liu R."/>
            <person name="Luo Y."/>
            <person name="Hu S."/>
            <person name="Wang D."/>
            <person name="Wang C."/>
            <person name="Pandey M.K."/>
            <person name="Ge S."/>
            <person name="Xu Q."/>
            <person name="Li N."/>
            <person name="Li G."/>
            <person name="Huang Y."/>
            <person name="Saxena R.K."/>
            <person name="Ji Y."/>
            <person name="Li M."/>
            <person name="Yan X."/>
            <person name="He Y."/>
            <person name="Liu Y."/>
            <person name="Wang X."/>
            <person name="Xiang C."/>
            <person name="Varshney R.K."/>
            <person name="Ding H."/>
            <person name="Gao S."/>
            <person name="Zong X."/>
        </authorList>
    </citation>
    <scope>NUCLEOTIDE SEQUENCE [LARGE SCALE GENOMIC DNA]</scope>
    <source>
        <strain evidence="3 4">cv. Zhongwan 6</strain>
    </source>
</reference>
<feature type="chain" id="PRO_5038476531" evidence="2">
    <location>
        <begin position="28"/>
        <end position="158"/>
    </location>
</feature>
<sequence>MLSKLVWLIQDFLVIIVLISSFGEARSLDEVATKKNKDGTRFNSLIPGVPQVPGIPGIPLPPIPGIPGIPGLPSPPPKTLSLLTKPPRLPSKSLKVEVATKKYNDGISFDSLIPGIPDIPGIPSIPGIPGIPSIPGIPGIPGIPSPPPKTLSPSSISS</sequence>
<organism evidence="3 4">
    <name type="scientific">Pisum sativum</name>
    <name type="common">Garden pea</name>
    <name type="synonym">Lathyrus oleraceus</name>
    <dbReference type="NCBI Taxonomy" id="3888"/>
    <lineage>
        <taxon>Eukaryota</taxon>
        <taxon>Viridiplantae</taxon>
        <taxon>Streptophyta</taxon>
        <taxon>Embryophyta</taxon>
        <taxon>Tracheophyta</taxon>
        <taxon>Spermatophyta</taxon>
        <taxon>Magnoliopsida</taxon>
        <taxon>eudicotyledons</taxon>
        <taxon>Gunneridae</taxon>
        <taxon>Pentapetalae</taxon>
        <taxon>rosids</taxon>
        <taxon>fabids</taxon>
        <taxon>Fabales</taxon>
        <taxon>Fabaceae</taxon>
        <taxon>Papilionoideae</taxon>
        <taxon>50 kb inversion clade</taxon>
        <taxon>NPAAA clade</taxon>
        <taxon>Hologalegina</taxon>
        <taxon>IRL clade</taxon>
        <taxon>Fabeae</taxon>
        <taxon>Lathyrus</taxon>
    </lineage>
</organism>
<dbReference type="EMBL" id="JAMSHJ010000006">
    <property type="protein sequence ID" value="KAI5393014.1"/>
    <property type="molecule type" value="Genomic_DNA"/>
</dbReference>
<feature type="region of interest" description="Disordered" evidence="1">
    <location>
        <begin position="136"/>
        <end position="158"/>
    </location>
</feature>
<keyword evidence="4" id="KW-1185">Reference proteome</keyword>
<dbReference type="Proteomes" id="UP001058974">
    <property type="component" value="Chromosome 6"/>
</dbReference>
<dbReference type="AlphaFoldDB" id="A0A9D4VZ37"/>
<gene>
    <name evidence="3" type="ORF">KIW84_060241</name>
</gene>